<feature type="transmembrane region" description="Helical" evidence="5">
    <location>
        <begin position="384"/>
        <end position="407"/>
    </location>
</feature>
<feature type="transmembrane region" description="Helical" evidence="5">
    <location>
        <begin position="169"/>
        <end position="186"/>
    </location>
</feature>
<feature type="transmembrane region" description="Helical" evidence="5">
    <location>
        <begin position="257"/>
        <end position="277"/>
    </location>
</feature>
<reference evidence="7 8" key="1">
    <citation type="submission" date="2023-05" db="EMBL/GenBank/DDBJ databases">
        <title>Sedimentitalea sp. nov. JM2-8.</title>
        <authorList>
            <person name="Huang J."/>
        </authorList>
    </citation>
    <scope>NUCLEOTIDE SEQUENCE [LARGE SCALE GENOMIC DNA]</scope>
    <source>
        <strain evidence="7 8">JM2-8</strain>
    </source>
</reference>
<dbReference type="InterPro" id="IPR053160">
    <property type="entry name" value="MFS_DHA3_Transporter"/>
</dbReference>
<dbReference type="PROSITE" id="PS00216">
    <property type="entry name" value="SUGAR_TRANSPORT_1"/>
    <property type="match status" value="1"/>
</dbReference>
<dbReference type="InterPro" id="IPR036259">
    <property type="entry name" value="MFS_trans_sf"/>
</dbReference>
<feature type="transmembrane region" description="Helical" evidence="5">
    <location>
        <begin position="344"/>
        <end position="364"/>
    </location>
</feature>
<dbReference type="Pfam" id="PF07690">
    <property type="entry name" value="MFS_1"/>
    <property type="match status" value="1"/>
</dbReference>
<name>A0ABT7F906_9RHOB</name>
<proteinExistence type="predicted"/>
<comment type="caution">
    <text evidence="7">The sequence shown here is derived from an EMBL/GenBank/DDBJ whole genome shotgun (WGS) entry which is preliminary data.</text>
</comment>
<evidence type="ECO:0000259" key="6">
    <source>
        <dbReference type="PROSITE" id="PS50850"/>
    </source>
</evidence>
<dbReference type="EMBL" id="JASNJE010000001">
    <property type="protein sequence ID" value="MDK3071597.1"/>
    <property type="molecule type" value="Genomic_DNA"/>
</dbReference>
<dbReference type="InterPro" id="IPR020846">
    <property type="entry name" value="MFS_dom"/>
</dbReference>
<feature type="transmembrane region" description="Helical" evidence="5">
    <location>
        <begin position="99"/>
        <end position="123"/>
    </location>
</feature>
<sequence>MTPARSPTDMDRNVAFYPWFKFLQGMLFWQAVWFLYFQSELSAAEAVLLYAIYDVATTAMEVPSGYMSDRLGRRVTLVASAVAGLAGAALLGLGTGFAVFAAAQILLGAGSAFASGTDSALLYESLAARGRVDEIERQELRAWRFSFVALALSAFLGGLMTIWNASLPFLASAAAFLGVLLITIRFSEPVRTDTELPQGAELIRLGSLRTALTEPVLVWFFALAVLMYVFSHILFVFGQPFILQALQARGLEQDAPAISGIVSALMMLISVLASMFAPVLRRRLGLPMILLLAFGLQIALSGTLAATDAAPAIAVLFLRMVPNSLARPFILARVQPMLQNDSRATYLSLQSLAGRLILAASLYLASFAMGDQARMDHADIRLILGWYAGTGIVCLCLLAVLAGRLPIDGKRR</sequence>
<comment type="subcellular location">
    <subcellularLocation>
        <location evidence="1">Membrane</location>
        <topology evidence="1">Multi-pass membrane protein</topology>
    </subcellularLocation>
</comment>
<evidence type="ECO:0000313" key="7">
    <source>
        <dbReference type="EMBL" id="MDK3071597.1"/>
    </source>
</evidence>
<organism evidence="7 8">
    <name type="scientific">Sedimentitalea xiamensis</name>
    <dbReference type="NCBI Taxonomy" id="3050037"/>
    <lineage>
        <taxon>Bacteria</taxon>
        <taxon>Pseudomonadati</taxon>
        <taxon>Pseudomonadota</taxon>
        <taxon>Alphaproteobacteria</taxon>
        <taxon>Rhodobacterales</taxon>
        <taxon>Paracoccaceae</taxon>
        <taxon>Sedimentitalea</taxon>
    </lineage>
</organism>
<evidence type="ECO:0000256" key="5">
    <source>
        <dbReference type="SAM" id="Phobius"/>
    </source>
</evidence>
<evidence type="ECO:0000256" key="3">
    <source>
        <dbReference type="ARBA" id="ARBA00022989"/>
    </source>
</evidence>
<feature type="domain" description="Major facilitator superfamily (MFS) profile" evidence="6">
    <location>
        <begin position="1"/>
        <end position="412"/>
    </location>
</feature>
<dbReference type="SUPFAM" id="SSF103473">
    <property type="entry name" value="MFS general substrate transporter"/>
    <property type="match status" value="1"/>
</dbReference>
<dbReference type="PANTHER" id="PTHR23530">
    <property type="entry name" value="TRANSPORT PROTEIN-RELATED"/>
    <property type="match status" value="1"/>
</dbReference>
<feature type="transmembrane region" description="Helical" evidence="5">
    <location>
        <begin position="74"/>
        <end position="93"/>
    </location>
</feature>
<keyword evidence="4 5" id="KW-0472">Membrane</keyword>
<dbReference type="PANTHER" id="PTHR23530:SF1">
    <property type="entry name" value="PERMEASE, MAJOR FACILITATOR SUPERFAMILY-RELATED"/>
    <property type="match status" value="1"/>
</dbReference>
<dbReference type="Proteomes" id="UP001227126">
    <property type="component" value="Unassembled WGS sequence"/>
</dbReference>
<accession>A0ABT7F906</accession>
<keyword evidence="3 5" id="KW-1133">Transmembrane helix</keyword>
<evidence type="ECO:0000313" key="8">
    <source>
        <dbReference type="Proteomes" id="UP001227126"/>
    </source>
</evidence>
<feature type="transmembrane region" description="Helical" evidence="5">
    <location>
        <begin position="312"/>
        <end position="332"/>
    </location>
</feature>
<keyword evidence="8" id="KW-1185">Reference proteome</keyword>
<dbReference type="Gene3D" id="1.20.1250.20">
    <property type="entry name" value="MFS general substrate transporter like domains"/>
    <property type="match status" value="1"/>
</dbReference>
<feature type="transmembrane region" description="Helical" evidence="5">
    <location>
        <begin position="143"/>
        <end position="163"/>
    </location>
</feature>
<dbReference type="InterPro" id="IPR005829">
    <property type="entry name" value="Sugar_transporter_CS"/>
</dbReference>
<feature type="transmembrane region" description="Helical" evidence="5">
    <location>
        <begin position="216"/>
        <end position="237"/>
    </location>
</feature>
<protein>
    <submittedName>
        <fullName evidence="7">MFS transporter</fullName>
    </submittedName>
</protein>
<evidence type="ECO:0000256" key="4">
    <source>
        <dbReference type="ARBA" id="ARBA00023136"/>
    </source>
</evidence>
<gene>
    <name evidence="7" type="ORF">QO034_00610</name>
</gene>
<dbReference type="RefSeq" id="WP_284483553.1">
    <property type="nucleotide sequence ID" value="NZ_JASNJE010000001.1"/>
</dbReference>
<dbReference type="InterPro" id="IPR011701">
    <property type="entry name" value="MFS"/>
</dbReference>
<evidence type="ECO:0000256" key="2">
    <source>
        <dbReference type="ARBA" id="ARBA00022692"/>
    </source>
</evidence>
<feature type="transmembrane region" description="Helical" evidence="5">
    <location>
        <begin position="284"/>
        <end position="306"/>
    </location>
</feature>
<dbReference type="PROSITE" id="PS50850">
    <property type="entry name" value="MFS"/>
    <property type="match status" value="1"/>
</dbReference>
<evidence type="ECO:0000256" key="1">
    <source>
        <dbReference type="ARBA" id="ARBA00004141"/>
    </source>
</evidence>
<keyword evidence="2 5" id="KW-0812">Transmembrane</keyword>